<feature type="transmembrane region" description="Helical" evidence="4">
    <location>
        <begin position="171"/>
        <end position="195"/>
    </location>
</feature>
<keyword evidence="4" id="KW-1133">Transmembrane helix</keyword>
<dbReference type="EMBL" id="OX395126">
    <property type="protein sequence ID" value="CAI5762699.1"/>
    <property type="molecule type" value="Genomic_DNA"/>
</dbReference>
<evidence type="ECO:0000256" key="1">
    <source>
        <dbReference type="ARBA" id="ARBA00003998"/>
    </source>
</evidence>
<organism evidence="5 6">
    <name type="scientific">Podarcis lilfordi</name>
    <name type="common">Lilford's wall lizard</name>
    <dbReference type="NCBI Taxonomy" id="74358"/>
    <lineage>
        <taxon>Eukaryota</taxon>
        <taxon>Metazoa</taxon>
        <taxon>Chordata</taxon>
        <taxon>Craniata</taxon>
        <taxon>Vertebrata</taxon>
        <taxon>Euteleostomi</taxon>
        <taxon>Lepidosauria</taxon>
        <taxon>Squamata</taxon>
        <taxon>Bifurcata</taxon>
        <taxon>Unidentata</taxon>
        <taxon>Episquamata</taxon>
        <taxon>Laterata</taxon>
        <taxon>Lacertibaenia</taxon>
        <taxon>Lacertidae</taxon>
        <taxon>Podarcis</taxon>
    </lineage>
</organism>
<gene>
    <name evidence="5" type="ORF">PODLI_1B026382</name>
</gene>
<dbReference type="InterPro" id="IPR026620">
    <property type="entry name" value="TMEM177"/>
</dbReference>
<accession>A0AA35NT50</accession>
<feature type="transmembrane region" description="Helical" evidence="4">
    <location>
        <begin position="20"/>
        <end position="38"/>
    </location>
</feature>
<name>A0AA35NT50_9SAUR</name>
<reference evidence="5" key="1">
    <citation type="submission" date="2022-12" db="EMBL/GenBank/DDBJ databases">
        <authorList>
            <person name="Alioto T."/>
            <person name="Alioto T."/>
            <person name="Gomez Garrido J."/>
        </authorList>
    </citation>
    <scope>NUCLEOTIDE SEQUENCE</scope>
</reference>
<keyword evidence="4" id="KW-0472">Membrane</keyword>
<evidence type="ECO:0000313" key="6">
    <source>
        <dbReference type="Proteomes" id="UP001178461"/>
    </source>
</evidence>
<comment type="similarity">
    <text evidence="2">Belongs to the TMEM177 family.</text>
</comment>
<evidence type="ECO:0000256" key="2">
    <source>
        <dbReference type="ARBA" id="ARBA00005794"/>
    </source>
</evidence>
<keyword evidence="4" id="KW-0812">Transmembrane</keyword>
<dbReference type="AlphaFoldDB" id="A0AA35NT50"/>
<protein>
    <recommendedName>
        <fullName evidence="3">Transmembrane protein 177</fullName>
    </recommendedName>
</protein>
<evidence type="ECO:0000256" key="3">
    <source>
        <dbReference type="ARBA" id="ARBA00014595"/>
    </source>
</evidence>
<sequence length="311" mass="34414">MAVRFLCKTVAMVERHRTGFLAVSCAGLFGANLTFHIFPEETFRPLYQAWVKGKPMELSGKLQILFRDIISDVRVKSANRYQAFVAYSFHPVSAGLPWLPAGCVVGIPAHFSGADSDDNRTASHVVVIEGKEVDWDSTEGLALKEALTLSPEAQKFAIARELMYLQSNGPFICAAVAPVCLAGTWISGVAIKQLLGLYSGPVLLRGLYNVAVMAIGFVGYCLSYDAVSQAMDYRTDRNTATISTSFARGGVEFYNKILSQNKIFRTLMGKRGERIYAPSGNLFPRYWFRLKHASYTSRRDLIINILSMPQA</sequence>
<keyword evidence="6" id="KW-1185">Reference proteome</keyword>
<proteinExistence type="inferred from homology"/>
<dbReference type="PANTHER" id="PTHR21824">
    <property type="entry name" value="TRANSMEMBRANE PROTEIN 177"/>
    <property type="match status" value="1"/>
</dbReference>
<comment type="function">
    <text evidence="1">Plays a role in the early steps of cytochrome c oxidase subunit II (MT-CO2/COX2) maturation and is required for the stabilization of COX20 and the newly synthesized MT-CO2/COX2 protein.</text>
</comment>
<evidence type="ECO:0000256" key="4">
    <source>
        <dbReference type="SAM" id="Phobius"/>
    </source>
</evidence>
<dbReference type="Proteomes" id="UP001178461">
    <property type="component" value="Chromosome 1"/>
</dbReference>
<feature type="transmembrane region" description="Helical" evidence="4">
    <location>
        <begin position="207"/>
        <end position="227"/>
    </location>
</feature>
<evidence type="ECO:0000313" key="5">
    <source>
        <dbReference type="EMBL" id="CAI5762699.1"/>
    </source>
</evidence>
<dbReference type="PANTHER" id="PTHR21824:SF4">
    <property type="entry name" value="TRANSMEMBRANE PROTEIN 177"/>
    <property type="match status" value="1"/>
</dbReference>
<dbReference type="GO" id="GO:0016020">
    <property type="term" value="C:membrane"/>
    <property type="evidence" value="ECO:0007669"/>
    <property type="project" value="TreeGrafter"/>
</dbReference>